<sequence>MLLTRRFSQDSLNKEGLSQNGLRTARLQRDSRTLRATKTNVNEKIAIQADTDSVTTIRPVMMPVDDGVQSGQRHVAHDGRHLPVVRQLREPVQHHDEEAGHQQCDVGGQVGGAGLQRFAVHGLVLAAHAHDGDLQVGERHAAEGGAQQHHGVAEAVDVVGQEALTGQLEQGGVVAERVEDDPPAARQPDAQAHQDQHQHEGRRPRRRRERRHRPAGHDGAVPQRAADGHVAVEGHDHEHRVGGAGVQVDAEGLEDAAAVADEALGAGLGEAPQDVGHHHRGPQHVVHAHVAEQQVHGLPEAPRPGDQRHQAHVGRQDEDVDQEEEDEGGNGGPGGDRQPLQDERSP</sequence>
<dbReference type="Proteomes" id="UP000314294">
    <property type="component" value="Unassembled WGS sequence"/>
</dbReference>
<feature type="compositionally biased region" description="Basic and acidic residues" evidence="1">
    <location>
        <begin position="192"/>
        <end position="201"/>
    </location>
</feature>
<feature type="compositionally biased region" description="Basic and acidic residues" evidence="1">
    <location>
        <begin position="303"/>
        <end position="317"/>
    </location>
</feature>
<accession>A0A4Z2G4G7</accession>
<dbReference type="EMBL" id="SRLO01000742">
    <property type="protein sequence ID" value="TNN47462.1"/>
    <property type="molecule type" value="Genomic_DNA"/>
</dbReference>
<protein>
    <submittedName>
        <fullName evidence="2">Uncharacterized protein</fullName>
    </submittedName>
</protein>
<proteinExistence type="predicted"/>
<evidence type="ECO:0000256" key="1">
    <source>
        <dbReference type="SAM" id="MobiDB-lite"/>
    </source>
</evidence>
<feature type="region of interest" description="Disordered" evidence="1">
    <location>
        <begin position="179"/>
        <end position="225"/>
    </location>
</feature>
<evidence type="ECO:0000313" key="2">
    <source>
        <dbReference type="EMBL" id="TNN47462.1"/>
    </source>
</evidence>
<name>A0A4Z2G4G7_9TELE</name>
<feature type="region of interest" description="Disordered" evidence="1">
    <location>
        <begin position="293"/>
        <end position="346"/>
    </location>
</feature>
<gene>
    <name evidence="2" type="ORF">EYF80_042347</name>
</gene>
<feature type="compositionally biased region" description="Basic residues" evidence="1">
    <location>
        <begin position="202"/>
        <end position="214"/>
    </location>
</feature>
<keyword evidence="3" id="KW-1185">Reference proteome</keyword>
<feature type="region of interest" description="Disordered" evidence="1">
    <location>
        <begin position="1"/>
        <end position="20"/>
    </location>
</feature>
<comment type="caution">
    <text evidence="2">The sequence shown here is derived from an EMBL/GenBank/DDBJ whole genome shotgun (WGS) entry which is preliminary data.</text>
</comment>
<reference evidence="2 3" key="1">
    <citation type="submission" date="2019-03" db="EMBL/GenBank/DDBJ databases">
        <title>First draft genome of Liparis tanakae, snailfish: a comprehensive survey of snailfish specific genes.</title>
        <authorList>
            <person name="Kim W."/>
            <person name="Song I."/>
            <person name="Jeong J.-H."/>
            <person name="Kim D."/>
            <person name="Kim S."/>
            <person name="Ryu S."/>
            <person name="Song J.Y."/>
            <person name="Lee S.K."/>
        </authorList>
    </citation>
    <scope>NUCLEOTIDE SEQUENCE [LARGE SCALE GENOMIC DNA]</scope>
    <source>
        <tissue evidence="2">Muscle</tissue>
    </source>
</reference>
<evidence type="ECO:0000313" key="3">
    <source>
        <dbReference type="Proteomes" id="UP000314294"/>
    </source>
</evidence>
<feature type="compositionally biased region" description="Acidic residues" evidence="1">
    <location>
        <begin position="318"/>
        <end position="328"/>
    </location>
</feature>
<organism evidence="2 3">
    <name type="scientific">Liparis tanakae</name>
    <name type="common">Tanaka's snailfish</name>
    <dbReference type="NCBI Taxonomy" id="230148"/>
    <lineage>
        <taxon>Eukaryota</taxon>
        <taxon>Metazoa</taxon>
        <taxon>Chordata</taxon>
        <taxon>Craniata</taxon>
        <taxon>Vertebrata</taxon>
        <taxon>Euteleostomi</taxon>
        <taxon>Actinopterygii</taxon>
        <taxon>Neopterygii</taxon>
        <taxon>Teleostei</taxon>
        <taxon>Neoteleostei</taxon>
        <taxon>Acanthomorphata</taxon>
        <taxon>Eupercaria</taxon>
        <taxon>Perciformes</taxon>
        <taxon>Cottioidei</taxon>
        <taxon>Cottales</taxon>
        <taxon>Liparidae</taxon>
        <taxon>Liparis</taxon>
    </lineage>
</organism>
<dbReference type="AlphaFoldDB" id="A0A4Z2G4G7"/>